<dbReference type="AlphaFoldDB" id="A0A8J3AE80"/>
<protein>
    <submittedName>
        <fullName evidence="3">Endonuclease</fullName>
    </submittedName>
</protein>
<dbReference type="InterPro" id="IPR036691">
    <property type="entry name" value="Endo/exonu/phosph_ase_sf"/>
</dbReference>
<keyword evidence="1" id="KW-1133">Transmembrane helix</keyword>
<accession>A0A8J3AE80</accession>
<evidence type="ECO:0000313" key="4">
    <source>
        <dbReference type="Proteomes" id="UP000619536"/>
    </source>
</evidence>
<keyword evidence="1" id="KW-0812">Transmembrane</keyword>
<dbReference type="RefSeq" id="WP_188354408.1">
    <property type="nucleotide sequence ID" value="NZ_BMDH01000001.1"/>
</dbReference>
<evidence type="ECO:0000259" key="2">
    <source>
        <dbReference type="Pfam" id="PF03372"/>
    </source>
</evidence>
<keyword evidence="4" id="KW-1185">Reference proteome</keyword>
<reference evidence="3" key="1">
    <citation type="journal article" date="2014" name="Int. J. Syst. Evol. Microbiol.">
        <title>Complete genome sequence of Corynebacterium casei LMG S-19264T (=DSM 44701T), isolated from a smear-ripened cheese.</title>
        <authorList>
            <consortium name="US DOE Joint Genome Institute (JGI-PGF)"/>
            <person name="Walter F."/>
            <person name="Albersmeier A."/>
            <person name="Kalinowski J."/>
            <person name="Ruckert C."/>
        </authorList>
    </citation>
    <scope>NUCLEOTIDE SEQUENCE</scope>
    <source>
        <strain evidence="3">CCM 8606</strain>
    </source>
</reference>
<dbReference type="InterPro" id="IPR005135">
    <property type="entry name" value="Endo/exonuclease/phosphatase"/>
</dbReference>
<dbReference type="GO" id="GO:0004519">
    <property type="term" value="F:endonuclease activity"/>
    <property type="evidence" value="ECO:0007669"/>
    <property type="project" value="UniProtKB-KW"/>
</dbReference>
<proteinExistence type="predicted"/>
<dbReference type="EMBL" id="BMDH01000001">
    <property type="protein sequence ID" value="GGI12688.1"/>
    <property type="molecule type" value="Genomic_DNA"/>
</dbReference>
<keyword evidence="3" id="KW-0255">Endonuclease</keyword>
<dbReference type="Proteomes" id="UP000619536">
    <property type="component" value="Unassembled WGS sequence"/>
</dbReference>
<dbReference type="Pfam" id="PF03372">
    <property type="entry name" value="Exo_endo_phos"/>
    <property type="match status" value="1"/>
</dbReference>
<evidence type="ECO:0000313" key="3">
    <source>
        <dbReference type="EMBL" id="GGI12688.1"/>
    </source>
</evidence>
<evidence type="ECO:0000256" key="1">
    <source>
        <dbReference type="SAM" id="Phobius"/>
    </source>
</evidence>
<keyword evidence="3" id="KW-0378">Hydrolase</keyword>
<reference evidence="3" key="2">
    <citation type="submission" date="2020-09" db="EMBL/GenBank/DDBJ databases">
        <authorList>
            <person name="Sun Q."/>
            <person name="Sedlacek I."/>
        </authorList>
    </citation>
    <scope>NUCLEOTIDE SEQUENCE</scope>
    <source>
        <strain evidence="3">CCM 8606</strain>
    </source>
</reference>
<keyword evidence="3" id="KW-0540">Nuclease</keyword>
<gene>
    <name evidence="3" type="ORF">GCM10007377_02210</name>
</gene>
<organism evidence="3 4">
    <name type="scientific">Galliscardovia ingluviei</name>
    <dbReference type="NCBI Taxonomy" id="1769422"/>
    <lineage>
        <taxon>Bacteria</taxon>
        <taxon>Bacillati</taxon>
        <taxon>Actinomycetota</taxon>
        <taxon>Actinomycetes</taxon>
        <taxon>Bifidobacteriales</taxon>
        <taxon>Bifidobacteriaceae</taxon>
        <taxon>Galliscardovia</taxon>
    </lineage>
</organism>
<dbReference type="SUPFAM" id="SSF56219">
    <property type="entry name" value="DNase I-like"/>
    <property type="match status" value="1"/>
</dbReference>
<feature type="transmembrane region" description="Helical" evidence="1">
    <location>
        <begin position="47"/>
        <end position="64"/>
    </location>
</feature>
<feature type="transmembrane region" description="Helical" evidence="1">
    <location>
        <begin position="71"/>
        <end position="93"/>
    </location>
</feature>
<keyword evidence="1" id="KW-0472">Membrane</keyword>
<feature type="domain" description="Endonuclease/exonuclease/phosphatase" evidence="2">
    <location>
        <begin position="110"/>
        <end position="318"/>
    </location>
</feature>
<comment type="caution">
    <text evidence="3">The sequence shown here is derived from an EMBL/GenBank/DDBJ whole genome shotgun (WGS) entry which is preliminary data.</text>
</comment>
<name>A0A8J3AE80_9BIFI</name>
<dbReference type="Gene3D" id="3.60.10.10">
    <property type="entry name" value="Endonuclease/exonuclease/phosphatase"/>
    <property type="match status" value="1"/>
</dbReference>
<feature type="transmembrane region" description="Helical" evidence="1">
    <location>
        <begin position="7"/>
        <end position="27"/>
    </location>
</feature>
<sequence>MKLGVMRVVWGLISGVFGLITLIGMVARLLPAALSDLPLLPEIVSFTPWYCISGAIALFAALMAHQTLRVWTMVICLALNVCMQVPLFAHIGVPQQSAQQSSSNQTLSVMTSNVYRGAGSVQDIVQQVRQHHVQILTMQETTADFEQKLYDAGLDQLLPYHHRSTSDHMYGNDIWSAYPLADVVSDEVDSSASPMPAGSITLDSGAVVRFVSVHTTSPKFGSWAQWKRSIDEISALQNNTHTTYVLMGDFNATLDHAPFRAMLGSRFRDGAYQLAHGYTMTWPANLSIPAMVGIDHVVVDQGITVTSMQTQTITGSDHKALIATLRIA</sequence>